<dbReference type="RefSeq" id="WP_050059582.1">
    <property type="nucleotide sequence ID" value="NZ_JACHEK010000005.1"/>
</dbReference>
<reference evidence="2 3" key="1">
    <citation type="submission" date="2020-08" db="EMBL/GenBank/DDBJ databases">
        <title>Genomic Encyclopedia of Type Strains, Phase IV (KMG-IV): sequencing the most valuable type-strain genomes for metagenomic binning, comparative biology and taxonomic classification.</title>
        <authorList>
            <person name="Goeker M."/>
        </authorList>
    </citation>
    <scope>NUCLEOTIDE SEQUENCE [LARGE SCALE GENOMIC DNA]</scope>
    <source>
        <strain evidence="2 3">DSM 103733</strain>
    </source>
</reference>
<feature type="domain" description="Fe/B12 periplasmic-binding" evidence="1">
    <location>
        <begin position="2"/>
        <end position="251"/>
    </location>
</feature>
<dbReference type="Gene3D" id="3.40.50.1980">
    <property type="entry name" value="Nitrogenase molybdenum iron protein domain"/>
    <property type="match status" value="2"/>
</dbReference>
<dbReference type="OrthoDB" id="9787772at2"/>
<comment type="caution">
    <text evidence="2">The sequence shown here is derived from an EMBL/GenBank/DDBJ whole genome shotgun (WGS) entry which is preliminary data.</text>
</comment>
<evidence type="ECO:0000259" key="1">
    <source>
        <dbReference type="PROSITE" id="PS50983"/>
    </source>
</evidence>
<dbReference type="InterPro" id="IPR002491">
    <property type="entry name" value="ABC_transptr_periplasmic_BD"/>
</dbReference>
<sequence length="271" mass="29263">MKIISLQPSISLILDRLGALDSLTACTRYCLDAVPALRERNLAIVHDSWSTRADELMPVAADLIVASVPYRQESLAAILRSGRPVLALAPHSLADIYQDIRLIASVVDATSRGEALVTEMESAVAGVRARTAGIESKPVVYCEEWGKPLIHSQLWVKELVEAAGGIFLGEPGTHTQPEAIAEANPDIFLAAWCGAGDRVPLEKIVQQRGWEQLDAVQNRRVYCIADELLNTPGPNLLEGLQALAQAIHPDVFGTITTAFGRQIEPHVPAGV</sequence>
<dbReference type="PANTHER" id="PTHR30535:SF34">
    <property type="entry name" value="MOLYBDATE-BINDING PROTEIN MOLA"/>
    <property type="match status" value="1"/>
</dbReference>
<dbReference type="EMBL" id="JACHEK010000005">
    <property type="protein sequence ID" value="MBB6144863.1"/>
    <property type="molecule type" value="Genomic_DNA"/>
</dbReference>
<evidence type="ECO:0000313" key="2">
    <source>
        <dbReference type="EMBL" id="MBB6144863.1"/>
    </source>
</evidence>
<organism evidence="2 3">
    <name type="scientific">Silvibacterium bohemicum</name>
    <dbReference type="NCBI Taxonomy" id="1577686"/>
    <lineage>
        <taxon>Bacteria</taxon>
        <taxon>Pseudomonadati</taxon>
        <taxon>Acidobacteriota</taxon>
        <taxon>Terriglobia</taxon>
        <taxon>Terriglobales</taxon>
        <taxon>Acidobacteriaceae</taxon>
        <taxon>Silvibacterium</taxon>
    </lineage>
</organism>
<gene>
    <name evidence="2" type="ORF">HNQ77_002819</name>
</gene>
<dbReference type="Pfam" id="PF01497">
    <property type="entry name" value="Peripla_BP_2"/>
    <property type="match status" value="1"/>
</dbReference>
<dbReference type="InterPro" id="IPR050902">
    <property type="entry name" value="ABC_Transporter_SBP"/>
</dbReference>
<dbReference type="PANTHER" id="PTHR30535">
    <property type="entry name" value="VITAMIN B12-BINDING PROTEIN"/>
    <property type="match status" value="1"/>
</dbReference>
<dbReference type="Proteomes" id="UP000538666">
    <property type="component" value="Unassembled WGS sequence"/>
</dbReference>
<dbReference type="AlphaFoldDB" id="A0A841JTY0"/>
<dbReference type="PROSITE" id="PS50983">
    <property type="entry name" value="FE_B12_PBP"/>
    <property type="match status" value="1"/>
</dbReference>
<name>A0A841JTY0_9BACT</name>
<accession>A0A841JTY0</accession>
<evidence type="ECO:0000313" key="3">
    <source>
        <dbReference type="Proteomes" id="UP000538666"/>
    </source>
</evidence>
<proteinExistence type="predicted"/>
<protein>
    <submittedName>
        <fullName evidence="2">Iron complex transport system substrate-binding protein</fullName>
    </submittedName>
</protein>
<dbReference type="SUPFAM" id="SSF53807">
    <property type="entry name" value="Helical backbone' metal receptor"/>
    <property type="match status" value="1"/>
</dbReference>
<keyword evidence="3" id="KW-1185">Reference proteome</keyword>